<dbReference type="InterPro" id="IPR029063">
    <property type="entry name" value="SAM-dependent_MTases_sf"/>
</dbReference>
<dbReference type="PROSITE" id="PS51192">
    <property type="entry name" value="HELICASE_ATP_BIND_1"/>
    <property type="match status" value="1"/>
</dbReference>
<dbReference type="Gene3D" id="3.40.1350.10">
    <property type="match status" value="1"/>
</dbReference>
<dbReference type="SUPFAM" id="SSF52540">
    <property type="entry name" value="P-loop containing nucleoside triphosphate hydrolases"/>
    <property type="match status" value="2"/>
</dbReference>
<dbReference type="InterPro" id="IPR050742">
    <property type="entry name" value="Helicase_Restrict-Modif_Enz"/>
</dbReference>
<dbReference type="CDD" id="cd18785">
    <property type="entry name" value="SF2_C"/>
    <property type="match status" value="1"/>
</dbReference>
<dbReference type="Pfam" id="PF22240">
    <property type="entry name" value="ISP_coupler"/>
    <property type="match status" value="1"/>
</dbReference>
<keyword evidence="2" id="KW-0067">ATP-binding</keyword>
<dbReference type="InterPro" id="IPR014001">
    <property type="entry name" value="Helicase_ATP-bd"/>
</dbReference>
<dbReference type="PANTHER" id="PTHR47396">
    <property type="entry name" value="TYPE I RESTRICTION ENZYME ECOKI R PROTEIN"/>
    <property type="match status" value="1"/>
</dbReference>
<evidence type="ECO:0000313" key="2">
    <source>
        <dbReference type="EMBL" id="MFC6706188.1"/>
    </source>
</evidence>
<keyword evidence="2" id="KW-0378">Hydrolase</keyword>
<dbReference type="Gene3D" id="3.40.50.150">
    <property type="entry name" value="Vaccinia Virus protein VP39"/>
    <property type="match status" value="1"/>
</dbReference>
<dbReference type="SUPFAM" id="SSF53335">
    <property type="entry name" value="S-adenosyl-L-methionine-dependent methyltransferases"/>
    <property type="match status" value="1"/>
</dbReference>
<dbReference type="InterPro" id="IPR041635">
    <property type="entry name" value="Type_ISP_LLaBIII_C"/>
</dbReference>
<dbReference type="Proteomes" id="UP001596298">
    <property type="component" value="Unassembled WGS sequence"/>
</dbReference>
<accession>A0ABW2AH71</accession>
<gene>
    <name evidence="2" type="ORF">ACFQDH_13200</name>
</gene>
<proteinExistence type="predicted"/>
<dbReference type="Gene3D" id="3.40.50.300">
    <property type="entry name" value="P-loop containing nucleotide triphosphate hydrolases"/>
    <property type="match status" value="2"/>
</dbReference>
<dbReference type="PANTHER" id="PTHR47396:SF1">
    <property type="entry name" value="ATP-DEPENDENT HELICASE IRC3-RELATED"/>
    <property type="match status" value="1"/>
</dbReference>
<dbReference type="InterPro" id="IPR027417">
    <property type="entry name" value="P-loop_NTPase"/>
</dbReference>
<dbReference type="InterPro" id="IPR001650">
    <property type="entry name" value="Helicase_C-like"/>
</dbReference>
<dbReference type="SMART" id="SM00487">
    <property type="entry name" value="DEXDc"/>
    <property type="match status" value="1"/>
</dbReference>
<evidence type="ECO:0000313" key="3">
    <source>
        <dbReference type="Proteomes" id="UP001596298"/>
    </source>
</evidence>
<dbReference type="Pfam" id="PF04851">
    <property type="entry name" value="ResIII"/>
    <property type="match status" value="1"/>
</dbReference>
<dbReference type="InterPro" id="IPR011335">
    <property type="entry name" value="Restrct_endonuc-II-like"/>
</dbReference>
<dbReference type="SUPFAM" id="SSF52980">
    <property type="entry name" value="Restriction endonuclease-like"/>
    <property type="match status" value="1"/>
</dbReference>
<dbReference type="GO" id="GO:0004386">
    <property type="term" value="F:helicase activity"/>
    <property type="evidence" value="ECO:0007669"/>
    <property type="project" value="UniProtKB-KW"/>
</dbReference>
<feature type="domain" description="Helicase ATP-binding" evidence="1">
    <location>
        <begin position="180"/>
        <end position="364"/>
    </location>
</feature>
<keyword evidence="2" id="KW-0547">Nucleotide-binding</keyword>
<reference evidence="3" key="1">
    <citation type="journal article" date="2019" name="Int. J. Syst. Evol. Microbiol.">
        <title>The Global Catalogue of Microorganisms (GCM) 10K type strain sequencing project: providing services to taxonomists for standard genome sequencing and annotation.</title>
        <authorList>
            <consortium name="The Broad Institute Genomics Platform"/>
            <consortium name="The Broad Institute Genome Sequencing Center for Infectious Disease"/>
            <person name="Wu L."/>
            <person name="Ma J."/>
        </authorList>
    </citation>
    <scope>NUCLEOTIDE SEQUENCE [LARGE SCALE GENOMIC DNA]</scope>
    <source>
        <strain evidence="3">CCUG 58127</strain>
    </source>
</reference>
<keyword evidence="3" id="KW-1185">Reference proteome</keyword>
<dbReference type="InterPro" id="IPR006935">
    <property type="entry name" value="Helicase/UvrB_N"/>
</dbReference>
<organism evidence="2 3">
    <name type="scientific">Flexivirga alba</name>
    <dbReference type="NCBI Taxonomy" id="702742"/>
    <lineage>
        <taxon>Bacteria</taxon>
        <taxon>Bacillati</taxon>
        <taxon>Actinomycetota</taxon>
        <taxon>Actinomycetes</taxon>
        <taxon>Micrococcales</taxon>
        <taxon>Dermacoccaceae</taxon>
        <taxon>Flexivirga</taxon>
    </lineage>
</organism>
<dbReference type="InterPro" id="IPR011856">
    <property type="entry name" value="tRNA_endonuc-like_dom_sf"/>
</dbReference>
<dbReference type="Pfam" id="PF18135">
    <property type="entry name" value="Type_ISP_C"/>
    <property type="match status" value="1"/>
</dbReference>
<dbReference type="InterPro" id="IPR053980">
    <property type="entry name" value="ISP_coupler"/>
</dbReference>
<dbReference type="PRINTS" id="PR00507">
    <property type="entry name" value="N12N6MTFRASE"/>
</dbReference>
<dbReference type="Pfam" id="PF13156">
    <property type="entry name" value="Mrr_cat_2"/>
    <property type="match status" value="1"/>
</dbReference>
<evidence type="ECO:0000259" key="1">
    <source>
        <dbReference type="PROSITE" id="PS51192"/>
    </source>
</evidence>
<protein>
    <submittedName>
        <fullName evidence="2">DEAD/DEAH box helicase</fullName>
    </submittedName>
</protein>
<dbReference type="SMART" id="SM00490">
    <property type="entry name" value="HELICc"/>
    <property type="match status" value="1"/>
</dbReference>
<keyword evidence="2" id="KW-0347">Helicase</keyword>
<sequence>MTTTVYEVLDELRKQSTSEADKGSKLERLMEQFLRTDPMYADQFSHVYLWNDWPGRDGKHDTGIDLVAVDRTTGANVAIQCKFYAPDSTIGKQDIDSFLSASGKEGFGERIIVSTTDKWNSHAEDAIQGQQIPVRRIGMAQLEASPIDWDEFDWSAPQHLPVSDKKKLRPHQVEAVTAAVDGLATQDRGKLIMACGTGKTFTSLRLAERMAGAGNSVLFLVPSISLLSQTLREWATEAEVPLAPLAVCSDKKATARSKATDEDISAVDLALPSTTNVAVLQARLAQAAAEQDAMTVVFSTYQSIDVVAQAQKSGNLSPFDLIICDEAHRTTGVTLGDANESHFMRVHNNDYLAGTKRIYMTATPRIYDDTSKAKAGDTNAVLASMDDETKFGPELYRLGFGEAVERDLLTDYKVLVLAVDETSVSRTFQLQLADEGNELRLDDAAKIVGCWNGLAKRGDAEHSFGSDPSPMRRAVAFAGTIKDSKQIESLFGETVRQYAAAHELDDADGDPVLSCEIQHVDGTYNALERNTRLDWLRAPVPDGTCRILTNARCLSEGVDVPALDAVMFLSPRKSVVDIVQSVGRVMRKAPGKEYGYIILPIGIPAGMTPEQALRDNKRYAAVWEVLQALRAHDERFNAMVNRIELVKARDEKINVIGVPGPDSRGDQDGPGDGQGTQGALGLTWLDEWREAIYAKVVAKVGSRTYWEDWAKDIADIAGRHITRITSLLDGGNPVVTAEFDRFLDGLRGNLNERITRADAIDMLAQHLITRPVFEALFGGYDFTKHNPVAQTMERMLDALDEHRLDDENQSLQKFYDSVRMRVHGVDTADGRQQLIVQLYDTFFATAFKKTVDKLGIVYTPVEIVDFILRSADHVLREHFGHGITDEGVHVLDGFVGTGTFIVRLLQLGLIEPHDLARKYAHELHANEMLLLAYYIAAVNIETTYQDVIRGSIDPDAPYEPFPGLILTDTFQSWENDDRLDTSVFVQNNARLEELKKLDIQVIVGNPPYSSGQDSANDNNANEKYPDLDTAIRDTYAARSTATNKNSLYDSYIRAIKWATLRIKDRGVIAYVTNGGWLDSNTADGMRLTLADEFSDIYIYNLRGNQRTAGEQSRKEGGKVFGGGSRATVAITLLVRDPAHAGPAQIHYTDIGDYLTREQKLAKVHESSSVTGLEPVTHIQPNAHGDWLNQRRDDFDKFLPIGEKRSAATVFSLFSYGLNTARSAWAYASCRASLRDSITTTLDTYNADRAQTKVPVLTLDATRIKWSRTLENAVKRNIELAWEDSAVRRATFRPFQAQWTYFDPHLNDQQYSLNRLYPVPDAANFGMYLVNPGSDKPWSSLMCGPLPDLSVYGSGSGQFFARWRYERIDAGDGMLALDTSTGDTVVDGYRRIDNITDEALANFVAAYGDSIAKDDIFFYAYGLLHSPDYREIYAADLRKMLPRIPLVVDPWPFVDAGRRLSELHVGYETVTPYPLDGLDAQPLVGRNAYDFFAVGDKKMRFGKPTAEQKAAGEKADRSTIVYNSNITLRGIPDEAYRYMLGSRSAIEWVIDRYYIKTDKASGIVNNPNDWSREVGDLRYILDLLARIVTVSLETMKIVDALPSLQIRAEDDK</sequence>
<dbReference type="CDD" id="cd22333">
    <property type="entry name" value="LlaBIII_nuclease-like"/>
    <property type="match status" value="1"/>
</dbReference>
<dbReference type="PROSITE" id="PS00092">
    <property type="entry name" value="N6_MTASE"/>
    <property type="match status" value="1"/>
</dbReference>
<comment type="caution">
    <text evidence="2">The sequence shown here is derived from an EMBL/GenBank/DDBJ whole genome shotgun (WGS) entry which is preliminary data.</text>
</comment>
<dbReference type="InterPro" id="IPR002052">
    <property type="entry name" value="DNA_methylase_N6_adenine_CS"/>
</dbReference>
<dbReference type="Pfam" id="PF00271">
    <property type="entry name" value="Helicase_C"/>
    <property type="match status" value="1"/>
</dbReference>
<name>A0ABW2AH71_9MICO</name>
<dbReference type="InterPro" id="IPR039442">
    <property type="entry name" value="Mrr-like_dom"/>
</dbReference>
<dbReference type="EMBL" id="JBHSWH010000001">
    <property type="protein sequence ID" value="MFC6706188.1"/>
    <property type="molecule type" value="Genomic_DNA"/>
</dbReference>
<dbReference type="RefSeq" id="WP_382402002.1">
    <property type="nucleotide sequence ID" value="NZ_JBHSWH010000001.1"/>
</dbReference>